<protein>
    <submittedName>
        <fullName evidence="1">Uncharacterized protein</fullName>
    </submittedName>
</protein>
<evidence type="ECO:0000313" key="1">
    <source>
        <dbReference type="EMBL" id="QND41828.1"/>
    </source>
</evidence>
<dbReference type="EMBL" id="CP050549">
    <property type="protein sequence ID" value="QND41828.1"/>
    <property type="molecule type" value="Genomic_DNA"/>
</dbReference>
<sequence>MPSKAFLKMANRAIRHFRDDTGVHRWFRHDGRPEGDVVQVIFNAAYAEIDVTGIKVSDEQPTLWIKLSDVLAIAPEREQDLDRAVDNDDTFEIAYRPYRAESCRSDGYGLLEVKLFRDRR</sequence>
<dbReference type="AlphaFoldDB" id="A0A7G6RHU6"/>
<dbReference type="Proteomes" id="UP000515518">
    <property type="component" value="Chromosome"/>
</dbReference>
<gene>
    <name evidence="1" type="ORF">HB770_04100</name>
</gene>
<accession>A0A7G6RHU6</accession>
<proteinExistence type="predicted"/>
<name>A0A7G6RHU6_RHILV</name>
<dbReference type="Pfam" id="PF05354">
    <property type="entry name" value="Phage_attach"/>
    <property type="match status" value="1"/>
</dbReference>
<dbReference type="InterPro" id="IPR008018">
    <property type="entry name" value="Phage_tail_attach_FII"/>
</dbReference>
<evidence type="ECO:0000313" key="2">
    <source>
        <dbReference type="Proteomes" id="UP000515518"/>
    </source>
</evidence>
<dbReference type="Gene3D" id="2.40.10.180">
    <property type="entry name" value="Phage tail proteins"/>
    <property type="match status" value="1"/>
</dbReference>
<dbReference type="GO" id="GO:0019068">
    <property type="term" value="P:virion assembly"/>
    <property type="evidence" value="ECO:0007669"/>
    <property type="project" value="InterPro"/>
</dbReference>
<reference evidence="2" key="1">
    <citation type="journal article" date="2020" name="Mol. Plant Microbe">
        <title>Rhizobial microsymbionts of the narrowly endemic Oxytropis species growing in Kamchatka are characterized by significant genetic diversity and possess a set of genes that are associated with T3SS and T6SS secretion systems and can affect the development of symbiosis.</title>
        <authorList>
            <person name="Safronova V."/>
            <person name="Guro P."/>
            <person name="Sazanova A."/>
            <person name="Kuznetsova I."/>
            <person name="Belimov A."/>
            <person name="Yakubov V."/>
            <person name="Chirak E."/>
            <person name="Afonin A."/>
            <person name="Gogolev Y."/>
            <person name="Andronov E."/>
            <person name="Tikhonovich I."/>
        </authorList>
    </citation>
    <scope>NUCLEOTIDE SEQUENCE [LARGE SCALE GENOMIC DNA]</scope>
    <source>
        <strain evidence="2">RCAM0610</strain>
    </source>
</reference>
<organism evidence="1 2">
    <name type="scientific">Rhizobium leguminosarum bv. viciae</name>
    <dbReference type="NCBI Taxonomy" id="387"/>
    <lineage>
        <taxon>Bacteria</taxon>
        <taxon>Pseudomonadati</taxon>
        <taxon>Pseudomonadota</taxon>
        <taxon>Alphaproteobacteria</taxon>
        <taxon>Hyphomicrobiales</taxon>
        <taxon>Rhizobiaceae</taxon>
        <taxon>Rhizobium/Agrobacterium group</taxon>
        <taxon>Rhizobium</taxon>
    </lineage>
</organism>
<dbReference type="InterPro" id="IPR053734">
    <property type="entry name" value="Phage_Head-Tail_Connect_sf"/>
</dbReference>